<dbReference type="InterPro" id="IPR029058">
    <property type="entry name" value="AB_hydrolase_fold"/>
</dbReference>
<evidence type="ECO:0000259" key="1">
    <source>
        <dbReference type="Pfam" id="PF12146"/>
    </source>
</evidence>
<sequence length="308" mass="35136">MTETFWLQSTTDNIDIYVSAWNHAAKPKAIIQLAHGMVEHIARYEEFANFLTENNFAVFGHDHRGHGQTGLKQGQLGYLSSTDGFDKMVDDLYTVTTYIKSLYADIPIILFGHSMGSFVVRRYIQTYSDDIDGVILSGTGYFPATVSRIGKHFANLFAPQKEAKLFNLLAFGSYNKRIKKSNTAFDWLTRDDIAVEKYMDDPLCGFTPSGRFFYDLMSGLYTIHQESANQAINPTFPILFISGDHDPVGSYGKGVWKVAKLYCDIGFNKVTVQLFPDARHEVLHELNKHDVYEQIYRWIENEVTFSRL</sequence>
<reference evidence="2 3" key="1">
    <citation type="submission" date="2023-10" db="EMBL/GenBank/DDBJ databases">
        <title>Virgibacillus soli CC-YMP-6 genome.</title>
        <authorList>
            <person name="Miliotis G."/>
            <person name="Sengupta P."/>
            <person name="Hameed A."/>
            <person name="Chuvochina M."/>
            <person name="Mcdonagh F."/>
            <person name="Simpson A.C."/>
            <person name="Singh N.K."/>
            <person name="Rekha P.D."/>
            <person name="Raman K."/>
            <person name="Hugenholtz P."/>
            <person name="Venkateswaran K."/>
        </authorList>
    </citation>
    <scope>NUCLEOTIDE SEQUENCE [LARGE SCALE GENOMIC DNA]</scope>
    <source>
        <strain evidence="2 3">CC-YMP-6</strain>
    </source>
</reference>
<dbReference type="Gene3D" id="3.40.50.1820">
    <property type="entry name" value="alpha/beta hydrolase"/>
    <property type="match status" value="1"/>
</dbReference>
<protein>
    <submittedName>
        <fullName evidence="2">Lysophospholipase</fullName>
    </submittedName>
</protein>
<dbReference type="Pfam" id="PF12146">
    <property type="entry name" value="Hydrolase_4"/>
    <property type="match status" value="1"/>
</dbReference>
<evidence type="ECO:0000313" key="2">
    <source>
        <dbReference type="EMBL" id="MDY0408849.1"/>
    </source>
</evidence>
<comment type="caution">
    <text evidence="2">The sequence shown here is derived from an EMBL/GenBank/DDBJ whole genome shotgun (WGS) entry which is preliminary data.</text>
</comment>
<proteinExistence type="predicted"/>
<feature type="domain" description="Serine aminopeptidase S33" evidence="1">
    <location>
        <begin position="26"/>
        <end position="286"/>
    </location>
</feature>
<name>A0ABU5CR79_9BACI</name>
<gene>
    <name evidence="2" type="ORF">RWD45_10185</name>
</gene>
<organism evidence="2 3">
    <name type="scientific">Paracerasibacillus soli</name>
    <dbReference type="NCBI Taxonomy" id="480284"/>
    <lineage>
        <taxon>Bacteria</taxon>
        <taxon>Bacillati</taxon>
        <taxon>Bacillota</taxon>
        <taxon>Bacilli</taxon>
        <taxon>Bacillales</taxon>
        <taxon>Bacillaceae</taxon>
        <taxon>Paracerasibacillus</taxon>
    </lineage>
</organism>
<dbReference type="InterPro" id="IPR022742">
    <property type="entry name" value="Hydrolase_4"/>
</dbReference>
<dbReference type="Proteomes" id="UP001275315">
    <property type="component" value="Unassembled WGS sequence"/>
</dbReference>
<accession>A0ABU5CR79</accession>
<dbReference type="PANTHER" id="PTHR11614">
    <property type="entry name" value="PHOSPHOLIPASE-RELATED"/>
    <property type="match status" value="1"/>
</dbReference>
<dbReference type="SUPFAM" id="SSF53474">
    <property type="entry name" value="alpha/beta-Hydrolases"/>
    <property type="match status" value="1"/>
</dbReference>
<dbReference type="EMBL" id="JAWDIQ010000001">
    <property type="protein sequence ID" value="MDY0408849.1"/>
    <property type="molecule type" value="Genomic_DNA"/>
</dbReference>
<dbReference type="RefSeq" id="WP_320379552.1">
    <property type="nucleotide sequence ID" value="NZ_JAWDIQ010000001.1"/>
</dbReference>
<keyword evidence="3" id="KW-1185">Reference proteome</keyword>
<dbReference type="InterPro" id="IPR051044">
    <property type="entry name" value="MAG_DAG_Lipase"/>
</dbReference>
<evidence type="ECO:0000313" key="3">
    <source>
        <dbReference type="Proteomes" id="UP001275315"/>
    </source>
</evidence>